<dbReference type="Proteomes" id="UP000006329">
    <property type="component" value="Unassembled WGS sequence"/>
</dbReference>
<evidence type="ECO:0000313" key="3">
    <source>
        <dbReference type="Proteomes" id="UP000006329"/>
    </source>
</evidence>
<feature type="domain" description="Metallo-beta-lactamase" evidence="1">
    <location>
        <begin position="127"/>
        <end position="322"/>
    </location>
</feature>
<proteinExistence type="predicted"/>
<evidence type="ECO:0000313" key="2">
    <source>
        <dbReference type="EMBL" id="EKO34359.1"/>
    </source>
</evidence>
<dbReference type="Pfam" id="PF12706">
    <property type="entry name" value="Lactamase_B_2"/>
    <property type="match status" value="1"/>
</dbReference>
<comment type="caution">
    <text evidence="2">The sequence shown here is derived from an EMBL/GenBank/DDBJ whole genome shotgun (WGS) entry which is preliminary data.</text>
</comment>
<dbReference type="InterPro" id="IPR036866">
    <property type="entry name" value="RibonucZ/Hydroxyglut_hydro"/>
</dbReference>
<accession>A0A0E2BGT7</accession>
<organism evidence="2 3">
    <name type="scientific">Leptospira santarosai str. MOR084</name>
    <dbReference type="NCBI Taxonomy" id="1049984"/>
    <lineage>
        <taxon>Bacteria</taxon>
        <taxon>Pseudomonadati</taxon>
        <taxon>Spirochaetota</taxon>
        <taxon>Spirochaetia</taxon>
        <taxon>Leptospirales</taxon>
        <taxon>Leptospiraceae</taxon>
        <taxon>Leptospira</taxon>
    </lineage>
</organism>
<dbReference type="AlphaFoldDB" id="A0A0E2BGT7"/>
<dbReference type="Gene3D" id="3.60.15.10">
    <property type="entry name" value="Ribonuclease Z/Hydroxyacylglutathione hydrolase-like"/>
    <property type="match status" value="1"/>
</dbReference>
<dbReference type="RefSeq" id="WP_004470382.1">
    <property type="nucleotide sequence ID" value="NZ_AHON02000032.1"/>
</dbReference>
<gene>
    <name evidence="2" type="ORF">LEP1GSC179_1787</name>
</gene>
<dbReference type="PANTHER" id="PTHR15032:SF4">
    <property type="entry name" value="N-ACYL-PHOSPHATIDYLETHANOLAMINE-HYDROLYZING PHOSPHOLIPASE D"/>
    <property type="match status" value="1"/>
</dbReference>
<dbReference type="InterPro" id="IPR001279">
    <property type="entry name" value="Metallo-B-lactamas"/>
</dbReference>
<protein>
    <submittedName>
        <fullName evidence="2">Beta-lactamase family protein</fullName>
    </submittedName>
</protein>
<dbReference type="PANTHER" id="PTHR15032">
    <property type="entry name" value="N-ACYL-PHOSPHATIDYLETHANOLAMINE-HYDROLYZING PHOSPHOLIPASE D"/>
    <property type="match status" value="1"/>
</dbReference>
<sequence>MFGNRIQKISFLSLILFLGILVLVVLQTSCLSSFGGTPEGKRLERIRTSKMYRDGKFENDPFVPNIVSGTYTNIIRRQLFGNEQRTPPSPIPVVHPDPKHFPPNAAPGLRTIWLGHASVLVEIDEVRILTDPVFSNRVSPFRNIGPERFFPPPISLENLPPIDAVVISHDHYDHLDMNTAQYLAPRGTKFFVPLGIGAHLERWGIPENQIIELDWWEKGNVGKVEIVCTPAVHYSGRGLLNGKSTLWASWSVIGPKNKFFHSGDTGYSPHFMEIGKRLGPFDLTSIKVGAYDFTWEGIHMNPEKAIQAHLDLNAKRMLPIHWGTFNLAIHDWDEPIRRTVKSAKQHQIDLVTPKPGEIVVGGTTFLSEAWWEKVR</sequence>
<dbReference type="EMBL" id="AHON02000032">
    <property type="protein sequence ID" value="EKO34359.1"/>
    <property type="molecule type" value="Genomic_DNA"/>
</dbReference>
<evidence type="ECO:0000259" key="1">
    <source>
        <dbReference type="Pfam" id="PF12706"/>
    </source>
</evidence>
<name>A0A0E2BGT7_9LEPT</name>
<keyword evidence="3" id="KW-1185">Reference proteome</keyword>
<reference evidence="2" key="1">
    <citation type="submission" date="2012-10" db="EMBL/GenBank/DDBJ databases">
        <authorList>
            <person name="Harkins D.M."/>
            <person name="Durkin A.S."/>
            <person name="Brinkac L.M."/>
            <person name="Haft D.H."/>
            <person name="Selengut J.D."/>
            <person name="Sanka R."/>
            <person name="DePew J."/>
            <person name="Purushe J."/>
            <person name="Matthias M.A."/>
            <person name="Vinetz J.M."/>
            <person name="Sutton G.G."/>
            <person name="Nierman W.C."/>
            <person name="Fouts D.E."/>
        </authorList>
    </citation>
    <scope>NUCLEOTIDE SEQUENCE [LARGE SCALE GENOMIC DNA]</scope>
    <source>
        <strain evidence="2">MOR084</strain>
    </source>
</reference>
<dbReference type="SUPFAM" id="SSF56281">
    <property type="entry name" value="Metallo-hydrolase/oxidoreductase"/>
    <property type="match status" value="1"/>
</dbReference>
<dbReference type="GO" id="GO:0005737">
    <property type="term" value="C:cytoplasm"/>
    <property type="evidence" value="ECO:0007669"/>
    <property type="project" value="TreeGrafter"/>
</dbReference>